<dbReference type="AlphaFoldDB" id="A0A1X2EN38"/>
<dbReference type="OrthoDB" id="6882680at2"/>
<dbReference type="CDD" id="cd07559">
    <property type="entry name" value="ALDH_ACDHII_AcoD-like"/>
    <property type="match status" value="1"/>
</dbReference>
<evidence type="ECO:0000256" key="6">
    <source>
        <dbReference type="PROSITE-ProRule" id="PRU10007"/>
    </source>
</evidence>
<dbReference type="Pfam" id="PF00171">
    <property type="entry name" value="Aldedh"/>
    <property type="match status" value="1"/>
</dbReference>
<proteinExistence type="inferred from homology"/>
<dbReference type="FunFam" id="3.40.309.10:FF:000017">
    <property type="entry name" value="Aldehyde dehydrogenase B"/>
    <property type="match status" value="1"/>
</dbReference>
<dbReference type="GO" id="GO:0004029">
    <property type="term" value="F:aldehyde dehydrogenase (NAD+) activity"/>
    <property type="evidence" value="ECO:0007669"/>
    <property type="project" value="UniProtKB-EC"/>
</dbReference>
<protein>
    <recommendedName>
        <fullName evidence="5">Probable aldehyde dehydrogenase</fullName>
        <ecNumber evidence="3">1.2.1.3</ecNumber>
    </recommendedName>
</protein>
<dbReference type="SUPFAM" id="SSF53720">
    <property type="entry name" value="ALDH-like"/>
    <property type="match status" value="1"/>
</dbReference>
<dbReference type="InterPro" id="IPR029510">
    <property type="entry name" value="Ald_DH_CS_GLU"/>
</dbReference>
<evidence type="ECO:0000256" key="7">
    <source>
        <dbReference type="RuleBase" id="RU003345"/>
    </source>
</evidence>
<evidence type="ECO:0000256" key="2">
    <source>
        <dbReference type="ARBA" id="ARBA00023002"/>
    </source>
</evidence>
<dbReference type="Gene3D" id="3.40.309.10">
    <property type="entry name" value="Aldehyde Dehydrogenase, Chain A, domain 2"/>
    <property type="match status" value="1"/>
</dbReference>
<sequence length="507" mass="54746">MTVYARPGSPDALMSYQSRYDNYIGGQWVPPAAGRYFENPTPVTGEVFCEVARSDAADIDKALDAAHAAATAWGKTAPAERAVILNKIADRIEENLPALAVAEVWDNGKPIREALAADLPGAVDHFRYFAGAIRAQEGTLSQIDEDTVAYHFHEPLGVVGQIIPWNFPLLMAVWKLAPALAAGNAVVLKPAEQTPASIMYLMSLIGDLIPPGVVNVVNGFGAEAGKPLASSNRIAKIAFTGETTTGRLIMQYASQNIIPVTLELGGKSPNIYFSDVLAASDAFQDKALEGFAGFALNQGEVCTCPSRALVQEDIYDEFLELAAIRTKAIRQGDPLDPHTMIGSQASNDQFEKVLSYIEIGKQEGAKLVTGGERADLGGDLSGGYYIQPTIFAGQNSMRVFQEEIFGPVVTVTSFTDYDDAIATANDTLYGLAAGVWSRDINTAYRAGRDIKAGRVWTNCYHVYPAHAAFGGYKQSGIGRENHKMMLDHYQQTKNLLVSYSDKAQGLF</sequence>
<comment type="catalytic activity">
    <reaction evidence="4">
        <text>an aldehyde + NAD(+) + H2O = a carboxylate + NADH + 2 H(+)</text>
        <dbReference type="Rhea" id="RHEA:16185"/>
        <dbReference type="ChEBI" id="CHEBI:15377"/>
        <dbReference type="ChEBI" id="CHEBI:15378"/>
        <dbReference type="ChEBI" id="CHEBI:17478"/>
        <dbReference type="ChEBI" id="CHEBI:29067"/>
        <dbReference type="ChEBI" id="CHEBI:57540"/>
        <dbReference type="ChEBI" id="CHEBI:57945"/>
        <dbReference type="EC" id="1.2.1.3"/>
    </reaction>
</comment>
<organism evidence="9 10">
    <name type="scientific">Mycolicibacillus trivialis</name>
    <dbReference type="NCBI Taxonomy" id="1798"/>
    <lineage>
        <taxon>Bacteria</taxon>
        <taxon>Bacillati</taxon>
        <taxon>Actinomycetota</taxon>
        <taxon>Actinomycetes</taxon>
        <taxon>Mycobacteriales</taxon>
        <taxon>Mycobacteriaceae</taxon>
        <taxon>Mycolicibacillus</taxon>
    </lineage>
</organism>
<keyword evidence="2 7" id="KW-0560">Oxidoreductase</keyword>
<evidence type="ECO:0000313" key="10">
    <source>
        <dbReference type="Proteomes" id="UP000193090"/>
    </source>
</evidence>
<evidence type="ECO:0000256" key="5">
    <source>
        <dbReference type="ARBA" id="ARBA00069397"/>
    </source>
</evidence>
<dbReference type="InterPro" id="IPR016161">
    <property type="entry name" value="Ald_DH/histidinol_DH"/>
</dbReference>
<name>A0A1X2EN38_9MYCO</name>
<dbReference type="InterPro" id="IPR015590">
    <property type="entry name" value="Aldehyde_DH_dom"/>
</dbReference>
<dbReference type="PANTHER" id="PTHR43111:SF1">
    <property type="entry name" value="ALDEHYDE DEHYDROGENASE B-RELATED"/>
    <property type="match status" value="1"/>
</dbReference>
<comment type="similarity">
    <text evidence="1 7">Belongs to the aldehyde dehydrogenase family.</text>
</comment>
<evidence type="ECO:0000256" key="3">
    <source>
        <dbReference type="ARBA" id="ARBA00024226"/>
    </source>
</evidence>
<dbReference type="FunFam" id="3.40.605.10:FF:000001">
    <property type="entry name" value="Aldehyde dehydrogenase 1"/>
    <property type="match status" value="1"/>
</dbReference>
<dbReference type="Proteomes" id="UP000193090">
    <property type="component" value="Unassembled WGS sequence"/>
</dbReference>
<dbReference type="STRING" id="1798.AWC30_05440"/>
<dbReference type="PROSITE" id="PS00687">
    <property type="entry name" value="ALDEHYDE_DEHYDR_GLU"/>
    <property type="match status" value="1"/>
</dbReference>
<dbReference type="EC" id="1.2.1.3" evidence="3"/>
<reference evidence="9 10" key="1">
    <citation type="submission" date="2016-01" db="EMBL/GenBank/DDBJ databases">
        <title>The new phylogeny of the genus Mycobacterium.</title>
        <authorList>
            <person name="Tarcisio F."/>
            <person name="Conor M."/>
            <person name="Antonella G."/>
            <person name="Elisabetta G."/>
            <person name="Giulia F.S."/>
            <person name="Sara T."/>
            <person name="Anna F."/>
            <person name="Clotilde B."/>
            <person name="Roberto B."/>
            <person name="Veronica D.S."/>
            <person name="Fabio R."/>
            <person name="Monica P."/>
            <person name="Olivier J."/>
            <person name="Enrico T."/>
            <person name="Nicola S."/>
        </authorList>
    </citation>
    <scope>NUCLEOTIDE SEQUENCE [LARGE SCALE GENOMIC DNA]</scope>
    <source>
        <strain evidence="9 10">DSM 44153</strain>
    </source>
</reference>
<dbReference type="RefSeq" id="WP_085109121.1">
    <property type="nucleotide sequence ID" value="NZ_JACKSN010000029.1"/>
</dbReference>
<dbReference type="PANTHER" id="PTHR43111">
    <property type="entry name" value="ALDEHYDE DEHYDROGENASE B-RELATED"/>
    <property type="match status" value="1"/>
</dbReference>
<dbReference type="Gene3D" id="3.40.605.10">
    <property type="entry name" value="Aldehyde Dehydrogenase, Chain A, domain 1"/>
    <property type="match status" value="1"/>
</dbReference>
<feature type="domain" description="Aldehyde dehydrogenase" evidence="8">
    <location>
        <begin position="28"/>
        <end position="494"/>
    </location>
</feature>
<dbReference type="InterPro" id="IPR016162">
    <property type="entry name" value="Ald_DH_N"/>
</dbReference>
<comment type="caution">
    <text evidence="9">The sequence shown here is derived from an EMBL/GenBank/DDBJ whole genome shotgun (WGS) entry which is preliminary data.</text>
</comment>
<dbReference type="InterPro" id="IPR016160">
    <property type="entry name" value="Ald_DH_CS_CYS"/>
</dbReference>
<dbReference type="EMBL" id="LQPZ01000013">
    <property type="protein sequence ID" value="ORX07006.1"/>
    <property type="molecule type" value="Genomic_DNA"/>
</dbReference>
<evidence type="ECO:0000259" key="8">
    <source>
        <dbReference type="Pfam" id="PF00171"/>
    </source>
</evidence>
<dbReference type="InterPro" id="IPR016163">
    <property type="entry name" value="Ald_DH_C"/>
</dbReference>
<accession>A0A1X2EN38</accession>
<gene>
    <name evidence="9" type="ORF">AWC30_05440</name>
</gene>
<feature type="active site" evidence="6">
    <location>
        <position position="263"/>
    </location>
</feature>
<evidence type="ECO:0000256" key="1">
    <source>
        <dbReference type="ARBA" id="ARBA00009986"/>
    </source>
</evidence>
<evidence type="ECO:0000313" key="9">
    <source>
        <dbReference type="EMBL" id="ORX07006.1"/>
    </source>
</evidence>
<evidence type="ECO:0000256" key="4">
    <source>
        <dbReference type="ARBA" id="ARBA00049194"/>
    </source>
</evidence>
<dbReference type="PROSITE" id="PS00070">
    <property type="entry name" value="ALDEHYDE_DEHYDR_CYS"/>
    <property type="match status" value="1"/>
</dbReference>
<keyword evidence="10" id="KW-1185">Reference proteome</keyword>